<dbReference type="AlphaFoldDB" id="A8SE10"/>
<evidence type="ECO:0000313" key="2">
    <source>
        <dbReference type="Proteomes" id="UP000005945"/>
    </source>
</evidence>
<dbReference type="EMBL" id="ABED02000028">
    <property type="protein sequence ID" value="EDP21069.1"/>
    <property type="molecule type" value="Genomic_DNA"/>
</dbReference>
<gene>
    <name evidence="1" type="ORF">FAEPRAM212_02397</name>
</gene>
<sequence>MGIKYDFYRQNAEISCCFLRTFHDKNTKLARFSFILFLLNRAAVW</sequence>
<evidence type="ECO:0000313" key="1">
    <source>
        <dbReference type="EMBL" id="EDP21069.1"/>
    </source>
</evidence>
<comment type="caution">
    <text evidence="1">The sequence shown here is derived from an EMBL/GenBank/DDBJ whole genome shotgun (WGS) entry which is preliminary data.</text>
</comment>
<protein>
    <submittedName>
        <fullName evidence="1">Uncharacterized protein</fullName>
    </submittedName>
</protein>
<name>A8SE10_9FIRM</name>
<reference evidence="1 2" key="1">
    <citation type="submission" date="2007-09" db="EMBL/GenBank/DDBJ databases">
        <title>Draft genome sequence of Faecalibacterium prausnitzii M21/2.</title>
        <authorList>
            <person name="Sudarsanam P."/>
            <person name="Ley R."/>
            <person name="Guruge J."/>
            <person name="Turnbaugh P.J."/>
            <person name="Mahowald M."/>
            <person name="Liep D."/>
            <person name="Gordon J."/>
        </authorList>
    </citation>
    <scope>NUCLEOTIDE SEQUENCE [LARGE SCALE GENOMIC DNA]</scope>
    <source>
        <strain evidence="1 2">M21/2</strain>
    </source>
</reference>
<reference evidence="1 2" key="2">
    <citation type="submission" date="2007-09" db="EMBL/GenBank/DDBJ databases">
        <authorList>
            <person name="Fulton L."/>
            <person name="Clifton S."/>
            <person name="Fulton B."/>
            <person name="Xu J."/>
            <person name="Minx P."/>
            <person name="Pepin K.H."/>
            <person name="Johnson M."/>
            <person name="Thiruvilangam P."/>
            <person name="Bhonagiri V."/>
            <person name="Nash W.E."/>
            <person name="Mardis E.R."/>
            <person name="Wilson R.K."/>
        </authorList>
    </citation>
    <scope>NUCLEOTIDE SEQUENCE [LARGE SCALE GENOMIC DNA]</scope>
    <source>
        <strain evidence="1 2">M21/2</strain>
    </source>
</reference>
<dbReference type="Proteomes" id="UP000005945">
    <property type="component" value="Unassembled WGS sequence"/>
</dbReference>
<proteinExistence type="predicted"/>
<accession>A8SE10</accession>
<organism evidence="1 2">
    <name type="scientific">Faecalibacterium prausnitzii M21/2</name>
    <dbReference type="NCBI Taxonomy" id="411485"/>
    <lineage>
        <taxon>Bacteria</taxon>
        <taxon>Bacillati</taxon>
        <taxon>Bacillota</taxon>
        <taxon>Clostridia</taxon>
        <taxon>Eubacteriales</taxon>
        <taxon>Oscillospiraceae</taxon>
        <taxon>Faecalibacterium</taxon>
    </lineage>
</organism>
<dbReference type="HOGENOM" id="CLU_3200070_0_0_9"/>